<feature type="transmembrane region" description="Helical" evidence="8">
    <location>
        <begin position="12"/>
        <end position="37"/>
    </location>
</feature>
<dbReference type="InterPro" id="IPR042240">
    <property type="entry name" value="CHASE_sf"/>
</dbReference>
<dbReference type="GO" id="GO:0052621">
    <property type="term" value="F:diguanylate cyclase activity"/>
    <property type="evidence" value="ECO:0007669"/>
    <property type="project" value="UniProtKB-EC"/>
</dbReference>
<feature type="domain" description="PAC" evidence="10">
    <location>
        <begin position="452"/>
        <end position="504"/>
    </location>
</feature>
<dbReference type="SMART" id="SM01079">
    <property type="entry name" value="CHASE"/>
    <property type="match status" value="1"/>
</dbReference>
<dbReference type="InterPro" id="IPR001610">
    <property type="entry name" value="PAC"/>
</dbReference>
<comment type="cofactor">
    <cofactor evidence="1">
        <name>Mg(2+)</name>
        <dbReference type="ChEBI" id="CHEBI:18420"/>
    </cofactor>
</comment>
<feature type="transmembrane region" description="Helical" evidence="8">
    <location>
        <begin position="312"/>
        <end position="334"/>
    </location>
</feature>
<dbReference type="PANTHER" id="PTHR45138">
    <property type="entry name" value="REGULATORY COMPONENTS OF SENSORY TRANSDUCTION SYSTEM"/>
    <property type="match status" value="1"/>
</dbReference>
<dbReference type="SUPFAM" id="SSF55073">
    <property type="entry name" value="Nucleotide cyclase"/>
    <property type="match status" value="1"/>
</dbReference>
<dbReference type="CDD" id="cd01949">
    <property type="entry name" value="GGDEF"/>
    <property type="match status" value="1"/>
</dbReference>
<evidence type="ECO:0000256" key="1">
    <source>
        <dbReference type="ARBA" id="ARBA00001946"/>
    </source>
</evidence>
<accession>A0A1N6SMY2</accession>
<evidence type="ECO:0000259" key="10">
    <source>
        <dbReference type="PROSITE" id="PS50113"/>
    </source>
</evidence>
<feature type="domain" description="PAS" evidence="9">
    <location>
        <begin position="362"/>
        <end position="415"/>
    </location>
</feature>
<dbReference type="InterPro" id="IPR029787">
    <property type="entry name" value="Nucleotide_cyclase"/>
</dbReference>
<feature type="domain" description="CHASE" evidence="11">
    <location>
        <begin position="103"/>
        <end position="262"/>
    </location>
</feature>
<dbReference type="PANTHER" id="PTHR45138:SF9">
    <property type="entry name" value="DIGUANYLATE CYCLASE DGCM-RELATED"/>
    <property type="match status" value="1"/>
</dbReference>
<dbReference type="InterPro" id="IPR000160">
    <property type="entry name" value="GGDEF_dom"/>
</dbReference>
<dbReference type="InterPro" id="IPR013655">
    <property type="entry name" value="PAS_fold_3"/>
</dbReference>
<evidence type="ECO:0000259" key="12">
    <source>
        <dbReference type="PROSITE" id="PS50887"/>
    </source>
</evidence>
<dbReference type="InterPro" id="IPR000014">
    <property type="entry name" value="PAS"/>
</dbReference>
<protein>
    <recommendedName>
        <fullName evidence="3">diguanylate cyclase</fullName>
        <ecNumber evidence="3">2.7.7.65</ecNumber>
    </recommendedName>
</protein>
<dbReference type="PROSITE" id="PS50839">
    <property type="entry name" value="CHASE"/>
    <property type="match status" value="1"/>
</dbReference>
<dbReference type="NCBIfam" id="TIGR00229">
    <property type="entry name" value="sensory_box"/>
    <property type="match status" value="1"/>
</dbReference>
<comment type="catalytic activity">
    <reaction evidence="7">
        <text>2 GTP = 3',3'-c-di-GMP + 2 diphosphate</text>
        <dbReference type="Rhea" id="RHEA:24898"/>
        <dbReference type="ChEBI" id="CHEBI:33019"/>
        <dbReference type="ChEBI" id="CHEBI:37565"/>
        <dbReference type="ChEBI" id="CHEBI:58805"/>
        <dbReference type="EC" id="2.7.7.65"/>
    </reaction>
</comment>
<dbReference type="InterPro" id="IPR006189">
    <property type="entry name" value="CHASE_dom"/>
</dbReference>
<dbReference type="SMART" id="SM00267">
    <property type="entry name" value="GGDEF"/>
    <property type="match status" value="1"/>
</dbReference>
<dbReference type="SMART" id="SM00086">
    <property type="entry name" value="PAC"/>
    <property type="match status" value="2"/>
</dbReference>
<dbReference type="Pfam" id="PF13426">
    <property type="entry name" value="PAS_9"/>
    <property type="match status" value="1"/>
</dbReference>
<dbReference type="InterPro" id="IPR043128">
    <property type="entry name" value="Rev_trsase/Diguanyl_cyclase"/>
</dbReference>
<reference evidence="13 14" key="1">
    <citation type="submission" date="2017-01" db="EMBL/GenBank/DDBJ databases">
        <authorList>
            <person name="Mah S.A."/>
            <person name="Swanson W.J."/>
            <person name="Moy G.W."/>
            <person name="Vacquier V.D."/>
        </authorList>
    </citation>
    <scope>NUCLEOTIDE SEQUENCE [LARGE SCALE GENOMIC DNA]</scope>
    <source>
        <strain evidence="13 14">RU36E</strain>
    </source>
</reference>
<keyword evidence="5 8" id="KW-1133">Transmembrane helix</keyword>
<dbReference type="NCBIfam" id="TIGR00254">
    <property type="entry name" value="GGDEF"/>
    <property type="match status" value="1"/>
</dbReference>
<feature type="domain" description="GGDEF" evidence="12">
    <location>
        <begin position="668"/>
        <end position="796"/>
    </location>
</feature>
<dbReference type="Gene3D" id="3.30.450.350">
    <property type="entry name" value="CHASE domain"/>
    <property type="match status" value="1"/>
</dbReference>
<name>A0A1N6SMY2_AQUAC</name>
<keyword evidence="6 8" id="KW-0472">Membrane</keyword>
<proteinExistence type="predicted"/>
<keyword evidence="4 8" id="KW-0812">Transmembrane</keyword>
<sequence>MAVLRIFLLRETFPAALMAGTAGLIGFLLTFGLGALVDHFYRHQLEQRFAIAAGERADAMQAGFRAHAADLDGVRRFFVNADNVTQAEFAGYVQGLAQPALFYAWVPRVEHAHRQSFENEVRADSLPGFTIHDRGADGSPVPAALRDEYYPLLFLSSKLAREPQLLGLDMSGLPGRLETLKRAARSGEVAASGRLLFVSRQAQATAHDGGIILAAPVVDVDASATRRLRGFVVAAFSLQQLLHEHESTDAALNLSIELEDLSNLDGERLHYSAGSATDSALRLQRELLLGDRRYGLYIRPTQAFLQANSSPIVAIVLAAGTLLSLMLAALLFSLASQHLRTRALVLEKTADLRQREAELAAVNSRLRGVLDAATQVAIIATDLRGTIQTFNVGAERMLGYRAAELVGRQTPELMHLPEEIAQTGRELSLRLGRKVEGFEVFIAEAGLAQGHVEREWTYIRRDGSQLPVNLMVTGVWDVHDELVGYLGVAIDITAGRQNRLALEARDRLLEKLTANVPGAIYQYQLRADGTSCFPYASAGISTIYEVEPELVRQDAQVVFSRIHPDDLESLRRSILLSAEHLQPWRADYRVLLPRQGLRWLRGEASPEPQADGSVLWHGYLTDITGPKLVEQELRVLSITDALTGAYNRRYFQERLEAEISRARRTSGEGPAVVMLDIDHFKLVNDRFGHDVGDVVLKRVCERVRQRLRTMDVLCRLGGEEFIVLAPGVRADQAAVLAEALWQILREEPIDGAGAITASFGVTDWRAGESAASMLTRVDAAVYQAKQEGRDRVVIAP</sequence>
<evidence type="ECO:0000256" key="4">
    <source>
        <dbReference type="ARBA" id="ARBA00022692"/>
    </source>
</evidence>
<dbReference type="Pfam" id="PF08447">
    <property type="entry name" value="PAS_3"/>
    <property type="match status" value="1"/>
</dbReference>
<gene>
    <name evidence="13" type="ORF">SAMN05878282_10436</name>
</gene>
<dbReference type="CDD" id="cd00130">
    <property type="entry name" value="PAS"/>
    <property type="match status" value="1"/>
</dbReference>
<dbReference type="Pfam" id="PF00990">
    <property type="entry name" value="GGDEF"/>
    <property type="match status" value="1"/>
</dbReference>
<evidence type="ECO:0000259" key="9">
    <source>
        <dbReference type="PROSITE" id="PS50112"/>
    </source>
</evidence>
<organism evidence="13 14">
    <name type="scientific">Aquipseudomonas alcaligenes</name>
    <name type="common">Pseudomonas alcaligenes</name>
    <dbReference type="NCBI Taxonomy" id="43263"/>
    <lineage>
        <taxon>Bacteria</taxon>
        <taxon>Pseudomonadati</taxon>
        <taxon>Pseudomonadota</taxon>
        <taxon>Gammaproteobacteria</taxon>
        <taxon>Pseudomonadales</taxon>
        <taxon>Pseudomonadaceae</taxon>
        <taxon>Aquipseudomonas</taxon>
    </lineage>
</organism>
<dbReference type="AlphaFoldDB" id="A0A1N6SMY2"/>
<evidence type="ECO:0000256" key="6">
    <source>
        <dbReference type="ARBA" id="ARBA00023136"/>
    </source>
</evidence>
<evidence type="ECO:0000256" key="2">
    <source>
        <dbReference type="ARBA" id="ARBA00004533"/>
    </source>
</evidence>
<dbReference type="Gene3D" id="3.30.450.20">
    <property type="entry name" value="PAS domain"/>
    <property type="match status" value="2"/>
</dbReference>
<dbReference type="Pfam" id="PF03924">
    <property type="entry name" value="CHASE"/>
    <property type="match status" value="1"/>
</dbReference>
<dbReference type="PROSITE" id="PS50887">
    <property type="entry name" value="GGDEF"/>
    <property type="match status" value="1"/>
</dbReference>
<evidence type="ECO:0000256" key="8">
    <source>
        <dbReference type="SAM" id="Phobius"/>
    </source>
</evidence>
<dbReference type="InterPro" id="IPR000700">
    <property type="entry name" value="PAS-assoc_C"/>
</dbReference>
<dbReference type="SUPFAM" id="SSF55785">
    <property type="entry name" value="PYP-like sensor domain (PAS domain)"/>
    <property type="match status" value="2"/>
</dbReference>
<evidence type="ECO:0000256" key="7">
    <source>
        <dbReference type="ARBA" id="ARBA00034247"/>
    </source>
</evidence>
<evidence type="ECO:0000313" key="14">
    <source>
        <dbReference type="Proteomes" id="UP000185841"/>
    </source>
</evidence>
<dbReference type="EMBL" id="FTMP01000004">
    <property type="protein sequence ID" value="SIQ42372.1"/>
    <property type="molecule type" value="Genomic_DNA"/>
</dbReference>
<dbReference type="Gene3D" id="3.30.70.270">
    <property type="match status" value="1"/>
</dbReference>
<dbReference type="PROSITE" id="PS50113">
    <property type="entry name" value="PAC"/>
    <property type="match status" value="1"/>
</dbReference>
<evidence type="ECO:0000256" key="3">
    <source>
        <dbReference type="ARBA" id="ARBA00012528"/>
    </source>
</evidence>
<evidence type="ECO:0000313" key="13">
    <source>
        <dbReference type="EMBL" id="SIQ42372.1"/>
    </source>
</evidence>
<dbReference type="InterPro" id="IPR050469">
    <property type="entry name" value="Diguanylate_Cyclase"/>
</dbReference>
<dbReference type="PROSITE" id="PS50112">
    <property type="entry name" value="PAS"/>
    <property type="match status" value="1"/>
</dbReference>
<dbReference type="Proteomes" id="UP000185841">
    <property type="component" value="Unassembled WGS sequence"/>
</dbReference>
<dbReference type="GO" id="GO:0007165">
    <property type="term" value="P:signal transduction"/>
    <property type="evidence" value="ECO:0007669"/>
    <property type="project" value="UniProtKB-ARBA"/>
</dbReference>
<dbReference type="RefSeq" id="WP_076426449.1">
    <property type="nucleotide sequence ID" value="NZ_FTMP01000004.1"/>
</dbReference>
<comment type="subcellular location">
    <subcellularLocation>
        <location evidence="2">Cell inner membrane</location>
    </subcellularLocation>
</comment>
<dbReference type="FunFam" id="3.30.70.270:FF:000001">
    <property type="entry name" value="Diguanylate cyclase domain protein"/>
    <property type="match status" value="1"/>
</dbReference>
<evidence type="ECO:0000259" key="11">
    <source>
        <dbReference type="PROSITE" id="PS50839"/>
    </source>
</evidence>
<dbReference type="InterPro" id="IPR035965">
    <property type="entry name" value="PAS-like_dom_sf"/>
</dbReference>
<dbReference type="SMART" id="SM00091">
    <property type="entry name" value="PAS"/>
    <property type="match status" value="2"/>
</dbReference>
<dbReference type="EC" id="2.7.7.65" evidence="3"/>
<dbReference type="GO" id="GO:0005886">
    <property type="term" value="C:plasma membrane"/>
    <property type="evidence" value="ECO:0007669"/>
    <property type="project" value="UniProtKB-SubCell"/>
</dbReference>
<evidence type="ECO:0000256" key="5">
    <source>
        <dbReference type="ARBA" id="ARBA00022989"/>
    </source>
</evidence>